<keyword evidence="2" id="KW-1185">Reference proteome</keyword>
<accession>A0A939T8E1</accession>
<dbReference type="RefSeq" id="WP_208261051.1">
    <property type="nucleotide sequence ID" value="NZ_JAGEOJ010000018.1"/>
</dbReference>
<reference evidence="1" key="1">
    <citation type="submission" date="2021-03" db="EMBL/GenBank/DDBJ databases">
        <authorList>
            <person name="Kanchanasin P."/>
            <person name="Saeng-In P."/>
            <person name="Phongsopitanun W."/>
            <person name="Yuki M."/>
            <person name="Kudo T."/>
            <person name="Ohkuma M."/>
            <person name="Tanasupawat S."/>
        </authorList>
    </citation>
    <scope>NUCLEOTIDE SEQUENCE</scope>
    <source>
        <strain evidence="1">GKU 128</strain>
    </source>
</reference>
<dbReference type="EMBL" id="JAGEOJ010000018">
    <property type="protein sequence ID" value="MBO2453039.1"/>
    <property type="molecule type" value="Genomic_DNA"/>
</dbReference>
<organism evidence="1 2">
    <name type="scientific">Actinomadura barringtoniae</name>
    <dbReference type="NCBI Taxonomy" id="1427535"/>
    <lineage>
        <taxon>Bacteria</taxon>
        <taxon>Bacillati</taxon>
        <taxon>Actinomycetota</taxon>
        <taxon>Actinomycetes</taxon>
        <taxon>Streptosporangiales</taxon>
        <taxon>Thermomonosporaceae</taxon>
        <taxon>Actinomadura</taxon>
    </lineage>
</organism>
<gene>
    <name evidence="1" type="ORF">J4573_38515</name>
</gene>
<sequence length="100" mass="11009">MDWIADECTLPTADRPLRTAQFREVFGELTRTIERLAPERLRLTLVTSPEVAGRVAELAVREIECCSFFEFTLTAGKGLSLDIAVPQGREAILDAMAGAL</sequence>
<evidence type="ECO:0000313" key="2">
    <source>
        <dbReference type="Proteomes" id="UP000669179"/>
    </source>
</evidence>
<comment type="caution">
    <text evidence="1">The sequence shown here is derived from an EMBL/GenBank/DDBJ whole genome shotgun (WGS) entry which is preliminary data.</text>
</comment>
<protein>
    <recommendedName>
        <fullName evidence="3">Arsenate reductase</fullName>
    </recommendedName>
</protein>
<evidence type="ECO:0000313" key="1">
    <source>
        <dbReference type="EMBL" id="MBO2453039.1"/>
    </source>
</evidence>
<proteinExistence type="predicted"/>
<evidence type="ECO:0008006" key="3">
    <source>
        <dbReference type="Google" id="ProtNLM"/>
    </source>
</evidence>
<name>A0A939T8E1_9ACTN</name>
<dbReference type="AlphaFoldDB" id="A0A939T8E1"/>
<dbReference type="Proteomes" id="UP000669179">
    <property type="component" value="Unassembled WGS sequence"/>
</dbReference>